<proteinExistence type="predicted"/>
<dbReference type="RefSeq" id="WP_312867462.1">
    <property type="nucleotide sequence ID" value="NZ_WMBA01000003.1"/>
</dbReference>
<accession>A0A6N7YJD2</accession>
<feature type="transmembrane region" description="Helical" evidence="1">
    <location>
        <begin position="126"/>
        <end position="148"/>
    </location>
</feature>
<evidence type="ECO:0000256" key="1">
    <source>
        <dbReference type="SAM" id="Phobius"/>
    </source>
</evidence>
<feature type="transmembrane region" description="Helical" evidence="1">
    <location>
        <begin position="286"/>
        <end position="304"/>
    </location>
</feature>
<gene>
    <name evidence="2" type="ORF">GKO32_03345</name>
</gene>
<keyword evidence="3" id="KW-1185">Reference proteome</keyword>
<sequence length="420" mass="45089">MVSDGAESTVGEPVPGLTESGAEKIGWRPRWWLFGVFVALAAIHLSDGWTSTAAIGLPVGFGCTLILVFVRRVPPWLTGEWSPRPWSRSWLRARGIRLSCVLLPAWLPAAAVVGGMVEHPPHGVDVLYAAFGLACALGLAVFVLVRWARTVRMLRVLKGPWTPFPVRANHLVADVTGTVSFPDGTPGYFVLRDCPPALAEAIEHAGRMWITAALPGSAIAGFPGSDDFARVTFTSDQFGMPGRKPRSRAALGLHLRIRTFVLATVVVLGVALETAAVITVGGVLPWVLPVLVLLAVAAAVNWRWDVTSPARLLAAGPWTEVAAAVVAEDFRPGRPMLGWARFPDGMRARFRIVDCPADIAAELMGSRRLWIAGEPHAGAVATGIPDGDTFAIAEFSVKTREYRRPHAPRPATDQPSTTHA</sequence>
<name>A0A6N7YJD2_9PSEU</name>
<keyword evidence="1" id="KW-0472">Membrane</keyword>
<feature type="transmembrane region" description="Helical" evidence="1">
    <location>
        <begin position="95"/>
        <end position="114"/>
    </location>
</feature>
<reference evidence="2 3" key="1">
    <citation type="submission" date="2019-11" db="EMBL/GenBank/DDBJ databases">
        <title>Draft genome of Amycolatopsis RM579.</title>
        <authorList>
            <person name="Duangmal K."/>
            <person name="Mingma R."/>
        </authorList>
    </citation>
    <scope>NUCLEOTIDE SEQUENCE [LARGE SCALE GENOMIC DNA]</scope>
    <source>
        <strain evidence="2 3">RM579</strain>
    </source>
</reference>
<dbReference type="AlphaFoldDB" id="A0A6N7YJD2"/>
<dbReference type="Proteomes" id="UP000440096">
    <property type="component" value="Unassembled WGS sequence"/>
</dbReference>
<feature type="transmembrane region" description="Helical" evidence="1">
    <location>
        <begin position="55"/>
        <end position="74"/>
    </location>
</feature>
<comment type="caution">
    <text evidence="2">The sequence shown here is derived from an EMBL/GenBank/DDBJ whole genome shotgun (WGS) entry which is preliminary data.</text>
</comment>
<keyword evidence="1" id="KW-1133">Transmembrane helix</keyword>
<evidence type="ECO:0000313" key="3">
    <source>
        <dbReference type="Proteomes" id="UP000440096"/>
    </source>
</evidence>
<evidence type="ECO:0000313" key="2">
    <source>
        <dbReference type="EMBL" id="MTD53015.1"/>
    </source>
</evidence>
<protein>
    <submittedName>
        <fullName evidence="2">Uncharacterized protein</fullName>
    </submittedName>
</protein>
<keyword evidence="1" id="KW-0812">Transmembrane</keyword>
<organism evidence="2 3">
    <name type="scientific">Amycolatopsis pithecellobii</name>
    <dbReference type="NCBI Taxonomy" id="664692"/>
    <lineage>
        <taxon>Bacteria</taxon>
        <taxon>Bacillati</taxon>
        <taxon>Actinomycetota</taxon>
        <taxon>Actinomycetes</taxon>
        <taxon>Pseudonocardiales</taxon>
        <taxon>Pseudonocardiaceae</taxon>
        <taxon>Amycolatopsis</taxon>
    </lineage>
</organism>
<dbReference type="EMBL" id="WMBA01000003">
    <property type="protein sequence ID" value="MTD53015.1"/>
    <property type="molecule type" value="Genomic_DNA"/>
</dbReference>
<feature type="transmembrane region" description="Helical" evidence="1">
    <location>
        <begin position="260"/>
        <end position="280"/>
    </location>
</feature>